<dbReference type="EMBL" id="JABZSQ010000019">
    <property type="protein sequence ID" value="MBF1414335.1"/>
    <property type="molecule type" value="Genomic_DNA"/>
</dbReference>
<evidence type="ECO:0000313" key="2">
    <source>
        <dbReference type="Proteomes" id="UP000757461"/>
    </source>
</evidence>
<reference evidence="1" key="1">
    <citation type="submission" date="2020-04" db="EMBL/GenBank/DDBJ databases">
        <title>Deep metagenomics examines the oral microbiome during advanced dental caries in children, revealing novel taxa and co-occurrences with host molecules.</title>
        <authorList>
            <person name="Baker J.L."/>
            <person name="Morton J.T."/>
            <person name="Dinis M."/>
            <person name="Alvarez R."/>
            <person name="Tran N.C."/>
            <person name="Knight R."/>
            <person name="Edlund A."/>
        </authorList>
    </citation>
    <scope>NUCLEOTIDE SEQUENCE</scope>
    <source>
        <strain evidence="1">JCVI_25_bin.9</strain>
    </source>
</reference>
<accession>A0A930HXP1</accession>
<dbReference type="AlphaFoldDB" id="A0A930HXP1"/>
<evidence type="ECO:0000313" key="1">
    <source>
        <dbReference type="EMBL" id="MBF1414335.1"/>
    </source>
</evidence>
<name>A0A930HXP1_9BACT</name>
<dbReference type="Proteomes" id="UP000757461">
    <property type="component" value="Unassembled WGS sequence"/>
</dbReference>
<organism evidence="1 2">
    <name type="scientific">Prevotella histicola</name>
    <dbReference type="NCBI Taxonomy" id="470565"/>
    <lineage>
        <taxon>Bacteria</taxon>
        <taxon>Pseudomonadati</taxon>
        <taxon>Bacteroidota</taxon>
        <taxon>Bacteroidia</taxon>
        <taxon>Bacteroidales</taxon>
        <taxon>Prevotellaceae</taxon>
        <taxon>Prevotella</taxon>
    </lineage>
</organism>
<sequence>MKTVVFKVGKNEVYQEVAKTTSYTGAKMENDEDAYDRIFTTDEDRTMLERFWNESKNMIAGSLKKLLSSEREENDEYILELEVSNSFDDNLKESMQRSLFSFFVMNITSKWYIFTNKNEAEGYATSAATDMEDVMRKAYYKKKPVRPTYD</sequence>
<protein>
    <submittedName>
        <fullName evidence="1">Uncharacterized protein</fullName>
    </submittedName>
</protein>
<comment type="caution">
    <text evidence="1">The sequence shown here is derived from an EMBL/GenBank/DDBJ whole genome shotgun (WGS) entry which is preliminary data.</text>
</comment>
<proteinExistence type="predicted"/>
<gene>
    <name evidence="1" type="ORF">HXN33_02020</name>
</gene>